<proteinExistence type="inferred from homology"/>
<dbReference type="Proteomes" id="UP000076580">
    <property type="component" value="Chromosome 03"/>
</dbReference>
<feature type="compositionally biased region" description="Acidic residues" evidence="9">
    <location>
        <begin position="185"/>
        <end position="207"/>
    </location>
</feature>
<evidence type="ECO:0000256" key="9">
    <source>
        <dbReference type="SAM" id="MobiDB-lite"/>
    </source>
</evidence>
<accession>A0A151GG95</accession>
<gene>
    <name evidence="11" type="ORF">DCS_08081</name>
</gene>
<dbReference type="GO" id="GO:0006891">
    <property type="term" value="P:intra-Golgi vesicle-mediated transport"/>
    <property type="evidence" value="ECO:0007669"/>
    <property type="project" value="TreeGrafter"/>
</dbReference>
<feature type="region of interest" description="Disordered" evidence="9">
    <location>
        <begin position="22"/>
        <end position="42"/>
    </location>
</feature>
<keyword evidence="4" id="KW-0813">Transport</keyword>
<keyword evidence="6" id="KW-0333">Golgi apparatus</keyword>
<feature type="domain" description="Conserved oligomeric Golgi complex subunit 2 N-terminal" evidence="10">
    <location>
        <begin position="46"/>
        <end position="116"/>
    </location>
</feature>
<comment type="caution">
    <text evidence="11">The sequence shown here is derived from an EMBL/GenBank/DDBJ whole genome shotgun (WGS) entry which is preliminary data.</text>
</comment>
<evidence type="ECO:0000256" key="8">
    <source>
        <dbReference type="ARBA" id="ARBA00031344"/>
    </source>
</evidence>
<evidence type="ECO:0000256" key="4">
    <source>
        <dbReference type="ARBA" id="ARBA00022448"/>
    </source>
</evidence>
<dbReference type="GO" id="GO:0015031">
    <property type="term" value="P:protein transport"/>
    <property type="evidence" value="ECO:0007669"/>
    <property type="project" value="UniProtKB-KW"/>
</dbReference>
<reference evidence="11 12" key="1">
    <citation type="journal article" date="2016" name="Sci. Rep.">
        <title>Insights into Adaptations to a Near-Obligate Nematode Endoparasitic Lifestyle from the Finished Genome of Drechmeria coniospora.</title>
        <authorList>
            <person name="Zhang L."/>
            <person name="Zhou Z."/>
            <person name="Guo Q."/>
            <person name="Fokkens L."/>
            <person name="Miskei M."/>
            <person name="Pocsi I."/>
            <person name="Zhang W."/>
            <person name="Chen M."/>
            <person name="Wang L."/>
            <person name="Sun Y."/>
            <person name="Donzelli B.G."/>
            <person name="Gibson D.M."/>
            <person name="Nelson D.R."/>
            <person name="Luo J.G."/>
            <person name="Rep M."/>
            <person name="Liu H."/>
            <person name="Yang S."/>
            <person name="Wang J."/>
            <person name="Krasnoff S.B."/>
            <person name="Xu Y."/>
            <person name="Molnar I."/>
            <person name="Lin M."/>
        </authorList>
    </citation>
    <scope>NUCLEOTIDE SEQUENCE [LARGE SCALE GENOMIC DNA]</scope>
    <source>
        <strain evidence="11 12">ARSEF 6962</strain>
    </source>
</reference>
<dbReference type="GeneID" id="63720724"/>
<evidence type="ECO:0000259" key="10">
    <source>
        <dbReference type="Pfam" id="PF06148"/>
    </source>
</evidence>
<dbReference type="PANTHER" id="PTHR12961">
    <property type="entry name" value="CONSERVED OLIGOMERIC GOLGI COMPLEX COMPONENT 2"/>
    <property type="match status" value="1"/>
</dbReference>
<keyword evidence="7" id="KW-0472">Membrane</keyword>
<dbReference type="GO" id="GO:0007030">
    <property type="term" value="P:Golgi organization"/>
    <property type="evidence" value="ECO:0007669"/>
    <property type="project" value="InterPro"/>
</dbReference>
<dbReference type="RefSeq" id="XP_040655467.1">
    <property type="nucleotide sequence ID" value="XM_040805363.1"/>
</dbReference>
<evidence type="ECO:0000256" key="6">
    <source>
        <dbReference type="ARBA" id="ARBA00023034"/>
    </source>
</evidence>
<protein>
    <recommendedName>
        <fullName evidence="3">Conserved oligomeric Golgi complex subunit 2</fullName>
    </recommendedName>
    <alternativeName>
        <fullName evidence="8">Component of oligomeric Golgi complex 2</fullName>
    </alternativeName>
</protein>
<evidence type="ECO:0000313" key="12">
    <source>
        <dbReference type="Proteomes" id="UP000076580"/>
    </source>
</evidence>
<dbReference type="PANTHER" id="PTHR12961:SF0">
    <property type="entry name" value="CONSERVED OLIGOMERIC GOLGI COMPLEX SUBUNIT 2"/>
    <property type="match status" value="1"/>
</dbReference>
<feature type="region of interest" description="Disordered" evidence="9">
    <location>
        <begin position="181"/>
        <end position="213"/>
    </location>
</feature>
<dbReference type="STRING" id="98403.A0A151GG95"/>
<evidence type="ECO:0000313" key="11">
    <source>
        <dbReference type="EMBL" id="KYK56115.1"/>
    </source>
</evidence>
<evidence type="ECO:0000256" key="2">
    <source>
        <dbReference type="ARBA" id="ARBA00007603"/>
    </source>
</evidence>
<evidence type="ECO:0000256" key="1">
    <source>
        <dbReference type="ARBA" id="ARBA00004395"/>
    </source>
</evidence>
<comment type="subcellular location">
    <subcellularLocation>
        <location evidence="1">Golgi apparatus membrane</location>
        <topology evidence="1">Peripheral membrane protein</topology>
    </subcellularLocation>
</comment>
<organism evidence="11 12">
    <name type="scientific">Drechmeria coniospora</name>
    <name type="common">Nematophagous fungus</name>
    <name type="synonym">Meria coniospora</name>
    <dbReference type="NCBI Taxonomy" id="98403"/>
    <lineage>
        <taxon>Eukaryota</taxon>
        <taxon>Fungi</taxon>
        <taxon>Dikarya</taxon>
        <taxon>Ascomycota</taxon>
        <taxon>Pezizomycotina</taxon>
        <taxon>Sordariomycetes</taxon>
        <taxon>Hypocreomycetidae</taxon>
        <taxon>Hypocreales</taxon>
        <taxon>Ophiocordycipitaceae</taxon>
        <taxon>Drechmeria</taxon>
    </lineage>
</organism>
<dbReference type="InParanoid" id="A0A151GG95"/>
<evidence type="ECO:0000256" key="7">
    <source>
        <dbReference type="ARBA" id="ARBA00023136"/>
    </source>
</evidence>
<name>A0A151GG95_DRECN</name>
<dbReference type="GO" id="GO:0000139">
    <property type="term" value="C:Golgi membrane"/>
    <property type="evidence" value="ECO:0007669"/>
    <property type="project" value="UniProtKB-SubCell"/>
</dbReference>
<evidence type="ECO:0000256" key="5">
    <source>
        <dbReference type="ARBA" id="ARBA00022927"/>
    </source>
</evidence>
<dbReference type="InterPro" id="IPR024602">
    <property type="entry name" value="COG_su2_N"/>
</dbReference>
<dbReference type="OrthoDB" id="332281at2759"/>
<keyword evidence="12" id="KW-1185">Reference proteome</keyword>
<dbReference type="EMBL" id="LAYC01000003">
    <property type="protein sequence ID" value="KYK56115.1"/>
    <property type="molecule type" value="Genomic_DNA"/>
</dbReference>
<dbReference type="AlphaFoldDB" id="A0A151GG95"/>
<dbReference type="GO" id="GO:0017119">
    <property type="term" value="C:Golgi transport complex"/>
    <property type="evidence" value="ECO:0007669"/>
    <property type="project" value="TreeGrafter"/>
</dbReference>
<dbReference type="InterPro" id="IPR009316">
    <property type="entry name" value="COG2"/>
</dbReference>
<comment type="similarity">
    <text evidence="2">Belongs to the COG2 family.</text>
</comment>
<evidence type="ECO:0000256" key="3">
    <source>
        <dbReference type="ARBA" id="ARBA00020977"/>
    </source>
</evidence>
<keyword evidence="5" id="KW-0653">Protein transport</keyword>
<sequence>MAPTKASSISHHRSTSVASITFNLGSSDSSDTDDDTPLPFPTALPRSDFLSPDFHPAPYLSALPHRHQTLEDLRSDLRDRSTNISSELLELVNSNYTAFLSLGTELRGGDEKVEGVKVALLGFRRAVEEIKAAVATRREQTQALTDELREVRSDIEQGRKMIELSDRLSALEESLVVAGLPDGEREWEDDDDDGDDDDDNDKEEENADGLLCSPPTKLLQSARECRKIMALKESLDQEHPFIIKMEERLTRCRNTLLLDLGNALKEARAAGLRGHNRILRYLEVYRILGAHDEAVKALRKG</sequence>
<dbReference type="Pfam" id="PF06148">
    <property type="entry name" value="COG2_N"/>
    <property type="match status" value="1"/>
</dbReference>